<dbReference type="GO" id="GO:0030115">
    <property type="term" value="C:S-layer"/>
    <property type="evidence" value="ECO:0007669"/>
    <property type="project" value="UniProtKB-SubCell"/>
</dbReference>
<keyword evidence="7" id="KW-1185">Reference proteome</keyword>
<feature type="domain" description="PGF-CTERM archaeal protein-sorting signal" evidence="5">
    <location>
        <begin position="156"/>
        <end position="177"/>
    </location>
</feature>
<keyword evidence="3" id="KW-1133">Transmembrane helix</keyword>
<dbReference type="OrthoDB" id="147266at2157"/>
<gene>
    <name evidence="6" type="ORF">ANME2D_00783</name>
</gene>
<dbReference type="AlphaFoldDB" id="A0A062UZK5"/>
<dbReference type="Pfam" id="PF18204">
    <property type="entry name" value="PGF-CTERM"/>
    <property type="match status" value="1"/>
</dbReference>
<feature type="transmembrane region" description="Helical" evidence="3">
    <location>
        <begin position="158"/>
        <end position="176"/>
    </location>
</feature>
<accession>A0A062UZK5</accession>
<evidence type="ECO:0000256" key="1">
    <source>
        <dbReference type="ARBA" id="ARBA00022729"/>
    </source>
</evidence>
<dbReference type="NCBIfam" id="TIGR04126">
    <property type="entry name" value="PGF_CTERM"/>
    <property type="match status" value="1"/>
</dbReference>
<comment type="caution">
    <text evidence="6">The sequence shown here is derived from an EMBL/GenBank/DDBJ whole genome shotgun (WGS) entry which is preliminary data.</text>
</comment>
<organism evidence="6 7">
    <name type="scientific">Candidatus Methanoperedens nitratireducens</name>
    <dbReference type="NCBI Taxonomy" id="1392998"/>
    <lineage>
        <taxon>Archaea</taxon>
        <taxon>Methanobacteriati</taxon>
        <taxon>Methanobacteriota</taxon>
        <taxon>Stenosarchaea group</taxon>
        <taxon>Methanomicrobia</taxon>
        <taxon>Methanosarcinales</taxon>
        <taxon>ANME-2 cluster</taxon>
        <taxon>Candidatus Methanoperedentaceae</taxon>
        <taxon>Candidatus Methanoperedens</taxon>
    </lineage>
</organism>
<dbReference type="InterPro" id="IPR006457">
    <property type="entry name" value="S_layer-rel_Mac"/>
</dbReference>
<keyword evidence="3" id="KW-0812">Transmembrane</keyword>
<evidence type="ECO:0000256" key="2">
    <source>
        <dbReference type="SAM" id="MobiDB-lite"/>
    </source>
</evidence>
<reference evidence="6 7" key="1">
    <citation type="journal article" date="2013" name="Nature">
        <title>Anaerobic oxidation of methane coupled to nitrate reduction in a novel archaeal lineage.</title>
        <authorList>
            <person name="Haroon M.F."/>
            <person name="Hu S."/>
            <person name="Shi Y."/>
            <person name="Imelfort M."/>
            <person name="Keller J."/>
            <person name="Hugenholtz P."/>
            <person name="Yuan Z."/>
            <person name="Tyson G.W."/>
        </authorList>
    </citation>
    <scope>NUCLEOTIDE SEQUENCE [LARGE SCALE GENOMIC DNA]</scope>
    <source>
        <strain evidence="6 7">ANME-2d</strain>
    </source>
</reference>
<evidence type="ECO:0000259" key="5">
    <source>
        <dbReference type="Pfam" id="PF18204"/>
    </source>
</evidence>
<dbReference type="EMBL" id="JMIY01000002">
    <property type="protein sequence ID" value="KCZ72356.1"/>
    <property type="molecule type" value="Genomic_DNA"/>
</dbReference>
<feature type="non-terminal residue" evidence="6">
    <location>
        <position position="1"/>
    </location>
</feature>
<keyword evidence="3" id="KW-0472">Membrane</keyword>
<dbReference type="Gene3D" id="2.60.40.4190">
    <property type="match status" value="1"/>
</dbReference>
<dbReference type="Pfam" id="PF07752">
    <property type="entry name" value="S-layer"/>
    <property type="match status" value="1"/>
</dbReference>
<evidence type="ECO:0000313" key="7">
    <source>
        <dbReference type="Proteomes" id="UP000027153"/>
    </source>
</evidence>
<evidence type="ECO:0000259" key="4">
    <source>
        <dbReference type="Pfam" id="PF07752"/>
    </source>
</evidence>
<dbReference type="PATRIC" id="fig|1392998.3.peg.798"/>
<dbReference type="RefSeq" id="WP_048089286.1">
    <property type="nucleotide sequence ID" value="NZ_JMIY01000002.1"/>
</dbReference>
<name>A0A062UZK5_9EURY</name>
<dbReference type="GO" id="GO:0005886">
    <property type="term" value="C:plasma membrane"/>
    <property type="evidence" value="ECO:0007669"/>
    <property type="project" value="UniProtKB-SubCell"/>
</dbReference>
<feature type="region of interest" description="Disordered" evidence="2">
    <location>
        <begin position="130"/>
        <end position="154"/>
    </location>
</feature>
<evidence type="ECO:0000313" key="6">
    <source>
        <dbReference type="EMBL" id="KCZ72356.1"/>
    </source>
</evidence>
<feature type="compositionally biased region" description="Pro residues" evidence="2">
    <location>
        <begin position="132"/>
        <end position="154"/>
    </location>
</feature>
<keyword evidence="1" id="KW-0732">Signal</keyword>
<proteinExistence type="predicted"/>
<feature type="domain" description="S-layer family duplication" evidence="4">
    <location>
        <begin position="2"/>
        <end position="89"/>
    </location>
</feature>
<protein>
    <submittedName>
        <fullName evidence="6">PGF-CTERM archaeal protein-sorting signal</fullName>
    </submittedName>
</protein>
<dbReference type="Proteomes" id="UP000027153">
    <property type="component" value="Unassembled WGS sequence"/>
</dbReference>
<sequence length="180" mass="19488">GETDVPMFVTYVDSVFAGATTDMVQFRFTWVISSDVTQIRSADTYGVFKDASVNTVTRTLSLKNTDTEISLTRDSTQDLMGNLKFRTADSNELRFYPKVDYQIGEVEPGLTPTPIGTPTPTPPVNVTVTPTATPPVETPVETPPPATPTPTPTPETPGFTAVFAIAGMIAVAYLVLRQRK</sequence>
<dbReference type="InterPro" id="IPR026371">
    <property type="entry name" value="PGF_CTERM"/>
</dbReference>
<evidence type="ECO:0000256" key="3">
    <source>
        <dbReference type="SAM" id="Phobius"/>
    </source>
</evidence>